<dbReference type="Proteomes" id="UP000055024">
    <property type="component" value="Unassembled WGS sequence"/>
</dbReference>
<dbReference type="AlphaFoldDB" id="A0A0V1GBT2"/>
<evidence type="ECO:0000313" key="2">
    <source>
        <dbReference type="Proteomes" id="UP000055024"/>
    </source>
</evidence>
<protein>
    <submittedName>
        <fullName evidence="1">Uncharacterized protein</fullName>
    </submittedName>
</protein>
<name>A0A0V1GBT2_9BILA</name>
<proteinExistence type="predicted"/>
<organism evidence="1 2">
    <name type="scientific">Trichinella zimbabwensis</name>
    <dbReference type="NCBI Taxonomy" id="268475"/>
    <lineage>
        <taxon>Eukaryota</taxon>
        <taxon>Metazoa</taxon>
        <taxon>Ecdysozoa</taxon>
        <taxon>Nematoda</taxon>
        <taxon>Enoplea</taxon>
        <taxon>Dorylaimia</taxon>
        <taxon>Trichinellida</taxon>
        <taxon>Trichinellidae</taxon>
        <taxon>Trichinella</taxon>
    </lineage>
</organism>
<comment type="caution">
    <text evidence="1">The sequence shown here is derived from an EMBL/GenBank/DDBJ whole genome shotgun (WGS) entry which is preliminary data.</text>
</comment>
<feature type="non-terminal residue" evidence="1">
    <location>
        <position position="58"/>
    </location>
</feature>
<accession>A0A0V1GBT2</accession>
<feature type="non-terminal residue" evidence="1">
    <location>
        <position position="1"/>
    </location>
</feature>
<evidence type="ECO:0000313" key="1">
    <source>
        <dbReference type="EMBL" id="KRY95732.1"/>
    </source>
</evidence>
<sequence>LEKRRACWKENSSVTDKKHAQFLVAHQHRTAERGAKYFLVKLQKAAEIGGRIFGGKYL</sequence>
<keyword evidence="2" id="KW-1185">Reference proteome</keyword>
<gene>
    <name evidence="1" type="ORF">T11_15219</name>
</gene>
<reference evidence="1 2" key="1">
    <citation type="submission" date="2015-01" db="EMBL/GenBank/DDBJ databases">
        <title>Evolution of Trichinella species and genotypes.</title>
        <authorList>
            <person name="Korhonen P.K."/>
            <person name="Edoardo P."/>
            <person name="Giuseppe L.R."/>
            <person name="Gasser R.B."/>
        </authorList>
    </citation>
    <scope>NUCLEOTIDE SEQUENCE [LARGE SCALE GENOMIC DNA]</scope>
    <source>
        <strain evidence="1">ISS1029</strain>
    </source>
</reference>
<dbReference type="EMBL" id="JYDP01003496">
    <property type="protein sequence ID" value="KRY95732.1"/>
    <property type="molecule type" value="Genomic_DNA"/>
</dbReference>